<name>A0AAW1CFF7_9HEMI</name>
<dbReference type="EMBL" id="JAPXFL010000053">
    <property type="protein sequence ID" value="KAK9496807.1"/>
    <property type="molecule type" value="Genomic_DNA"/>
</dbReference>
<organism evidence="2 3">
    <name type="scientific">Rhynocoris fuscipes</name>
    <dbReference type="NCBI Taxonomy" id="488301"/>
    <lineage>
        <taxon>Eukaryota</taxon>
        <taxon>Metazoa</taxon>
        <taxon>Ecdysozoa</taxon>
        <taxon>Arthropoda</taxon>
        <taxon>Hexapoda</taxon>
        <taxon>Insecta</taxon>
        <taxon>Pterygota</taxon>
        <taxon>Neoptera</taxon>
        <taxon>Paraneoptera</taxon>
        <taxon>Hemiptera</taxon>
        <taxon>Heteroptera</taxon>
        <taxon>Panheteroptera</taxon>
        <taxon>Cimicomorpha</taxon>
        <taxon>Reduviidae</taxon>
        <taxon>Harpactorinae</taxon>
        <taxon>Harpactorini</taxon>
        <taxon>Rhynocoris</taxon>
    </lineage>
</organism>
<evidence type="ECO:0000256" key="1">
    <source>
        <dbReference type="SAM" id="Phobius"/>
    </source>
</evidence>
<accession>A0AAW1CFF7</accession>
<feature type="transmembrane region" description="Helical" evidence="1">
    <location>
        <begin position="59"/>
        <end position="78"/>
    </location>
</feature>
<protein>
    <submittedName>
        <fullName evidence="2">Uncharacterized protein</fullName>
    </submittedName>
</protein>
<comment type="caution">
    <text evidence="2">The sequence shown here is derived from an EMBL/GenBank/DDBJ whole genome shotgun (WGS) entry which is preliminary data.</text>
</comment>
<sequence>MADTLMQFFCIRYNLATSRLYQNFKSIGTTVLPTEQHKVANFVSTISQERTAFSQFQNFLYSLLILLNLALISFLGAIG</sequence>
<keyword evidence="1" id="KW-0812">Transmembrane</keyword>
<reference evidence="2 3" key="1">
    <citation type="submission" date="2022-12" db="EMBL/GenBank/DDBJ databases">
        <title>Chromosome-level genome assembly of true bugs.</title>
        <authorList>
            <person name="Ma L."/>
            <person name="Li H."/>
        </authorList>
    </citation>
    <scope>NUCLEOTIDE SEQUENCE [LARGE SCALE GENOMIC DNA]</scope>
    <source>
        <strain evidence="2">Lab_2022b</strain>
    </source>
</reference>
<gene>
    <name evidence="2" type="ORF">O3M35_012961</name>
</gene>
<keyword evidence="1" id="KW-0472">Membrane</keyword>
<dbReference type="Proteomes" id="UP001461498">
    <property type="component" value="Unassembled WGS sequence"/>
</dbReference>
<keyword evidence="3" id="KW-1185">Reference proteome</keyword>
<dbReference type="AlphaFoldDB" id="A0AAW1CFF7"/>
<proteinExistence type="predicted"/>
<evidence type="ECO:0000313" key="2">
    <source>
        <dbReference type="EMBL" id="KAK9496807.1"/>
    </source>
</evidence>
<keyword evidence="1" id="KW-1133">Transmembrane helix</keyword>
<evidence type="ECO:0000313" key="3">
    <source>
        <dbReference type="Proteomes" id="UP001461498"/>
    </source>
</evidence>